<dbReference type="InterPro" id="IPR009057">
    <property type="entry name" value="Homeodomain-like_sf"/>
</dbReference>
<evidence type="ECO:0000256" key="4">
    <source>
        <dbReference type="ARBA" id="ARBA00023242"/>
    </source>
</evidence>
<evidence type="ECO:0000256" key="5">
    <source>
        <dbReference type="SAM" id="MobiDB-lite"/>
    </source>
</evidence>
<dbReference type="PANTHER" id="PTHR46621">
    <property type="entry name" value="SNRNA-ACTIVATING PROTEIN COMPLEX SUBUNIT 4"/>
    <property type="match status" value="1"/>
</dbReference>
<organism evidence="8 9">
    <name type="scientific">Tritrichomonas musculus</name>
    <dbReference type="NCBI Taxonomy" id="1915356"/>
    <lineage>
        <taxon>Eukaryota</taxon>
        <taxon>Metamonada</taxon>
        <taxon>Parabasalia</taxon>
        <taxon>Tritrichomonadida</taxon>
        <taxon>Tritrichomonadidae</taxon>
        <taxon>Tritrichomonas</taxon>
    </lineage>
</organism>
<dbReference type="PROSITE" id="PS51294">
    <property type="entry name" value="HTH_MYB"/>
    <property type="match status" value="2"/>
</dbReference>
<keyword evidence="3" id="KW-0804">Transcription</keyword>
<accession>A0ABR2L5D7</accession>
<evidence type="ECO:0000313" key="8">
    <source>
        <dbReference type="EMBL" id="KAK8898571.1"/>
    </source>
</evidence>
<dbReference type="Proteomes" id="UP001470230">
    <property type="component" value="Unassembled WGS sequence"/>
</dbReference>
<comment type="caution">
    <text evidence="8">The sequence shown here is derived from an EMBL/GenBank/DDBJ whole genome shotgun (WGS) entry which is preliminary data.</text>
</comment>
<evidence type="ECO:0000256" key="3">
    <source>
        <dbReference type="ARBA" id="ARBA00023163"/>
    </source>
</evidence>
<evidence type="ECO:0000313" key="9">
    <source>
        <dbReference type="Proteomes" id="UP001470230"/>
    </source>
</evidence>
<dbReference type="EMBL" id="JAPFFF010000001">
    <property type="protein sequence ID" value="KAK8898571.1"/>
    <property type="molecule type" value="Genomic_DNA"/>
</dbReference>
<feature type="domain" description="HTH myb-type" evidence="7">
    <location>
        <begin position="33"/>
        <end position="81"/>
    </location>
</feature>
<keyword evidence="1" id="KW-0805">Transcription regulation</keyword>
<evidence type="ECO:0000256" key="1">
    <source>
        <dbReference type="ARBA" id="ARBA00023015"/>
    </source>
</evidence>
<dbReference type="PROSITE" id="PS50090">
    <property type="entry name" value="MYB_LIKE"/>
    <property type="match status" value="2"/>
</dbReference>
<dbReference type="InterPro" id="IPR051575">
    <property type="entry name" value="Myb-like_DNA-bd"/>
</dbReference>
<keyword evidence="4" id="KW-0539">Nucleus</keyword>
<dbReference type="InterPro" id="IPR017930">
    <property type="entry name" value="Myb_dom"/>
</dbReference>
<feature type="compositionally biased region" description="Basic residues" evidence="5">
    <location>
        <begin position="1"/>
        <end position="13"/>
    </location>
</feature>
<dbReference type="SUPFAM" id="SSF46689">
    <property type="entry name" value="Homeodomain-like"/>
    <property type="match status" value="1"/>
</dbReference>
<name>A0ABR2L5D7_9EUKA</name>
<dbReference type="CDD" id="cd00167">
    <property type="entry name" value="SANT"/>
    <property type="match status" value="2"/>
</dbReference>
<evidence type="ECO:0008006" key="10">
    <source>
        <dbReference type="Google" id="ProtNLM"/>
    </source>
</evidence>
<dbReference type="SMART" id="SM00717">
    <property type="entry name" value="SANT"/>
    <property type="match status" value="2"/>
</dbReference>
<dbReference type="Gene3D" id="1.10.10.60">
    <property type="entry name" value="Homeodomain-like"/>
    <property type="match status" value="2"/>
</dbReference>
<reference evidence="8 9" key="1">
    <citation type="submission" date="2024-04" db="EMBL/GenBank/DDBJ databases">
        <title>Tritrichomonas musculus Genome.</title>
        <authorList>
            <person name="Alves-Ferreira E."/>
            <person name="Grigg M."/>
            <person name="Lorenzi H."/>
            <person name="Galac M."/>
        </authorList>
    </citation>
    <scope>NUCLEOTIDE SEQUENCE [LARGE SCALE GENOMIC DNA]</scope>
    <source>
        <strain evidence="8 9">EAF2021</strain>
    </source>
</reference>
<sequence length="242" mass="28472">MKTRTNNSHRQHQTKNTNDECQKKNNNSGMKIKWTTIEDEKLTKAVEKYHHKNWKLIANEVDGRSPKQCLERWYGMLDPSLIKTEFTPEEDNIIIDMQNRLGNKWSLIAECLPGRSAISVRNRSDLLKRHAKNPSLSKRQLKSNVINGNLGSKMIDQSSLNNDFQIQPEKASFKRDPMEFESTKNMQCNDNDFNPKQPPNQYLEMLKNNEIQKYFSGNSWTELDRYFSNINDLIIWEKTELF</sequence>
<dbReference type="InterPro" id="IPR001005">
    <property type="entry name" value="SANT/Myb"/>
</dbReference>
<evidence type="ECO:0000256" key="2">
    <source>
        <dbReference type="ARBA" id="ARBA00023125"/>
    </source>
</evidence>
<gene>
    <name evidence="8" type="ORF">M9Y10_000863</name>
</gene>
<keyword evidence="9" id="KW-1185">Reference proteome</keyword>
<feature type="domain" description="Myb-like" evidence="6">
    <location>
        <begin position="78"/>
        <end position="123"/>
    </location>
</feature>
<feature type="domain" description="Myb-like" evidence="6">
    <location>
        <begin position="26"/>
        <end position="77"/>
    </location>
</feature>
<evidence type="ECO:0000259" key="6">
    <source>
        <dbReference type="PROSITE" id="PS50090"/>
    </source>
</evidence>
<dbReference type="Pfam" id="PF13921">
    <property type="entry name" value="Myb_DNA-bind_6"/>
    <property type="match status" value="1"/>
</dbReference>
<evidence type="ECO:0000259" key="7">
    <source>
        <dbReference type="PROSITE" id="PS51294"/>
    </source>
</evidence>
<keyword evidence="2" id="KW-0238">DNA-binding</keyword>
<protein>
    <recommendedName>
        <fullName evidence="10">Myb-like DNA-binding domain containing protein</fullName>
    </recommendedName>
</protein>
<proteinExistence type="predicted"/>
<feature type="domain" description="HTH myb-type" evidence="7">
    <location>
        <begin position="83"/>
        <end position="131"/>
    </location>
</feature>
<dbReference type="PANTHER" id="PTHR46621:SF1">
    <property type="entry name" value="SNRNA-ACTIVATING PROTEIN COMPLEX SUBUNIT 4"/>
    <property type="match status" value="1"/>
</dbReference>
<feature type="region of interest" description="Disordered" evidence="5">
    <location>
        <begin position="1"/>
        <end position="27"/>
    </location>
</feature>